<name>A0ACD4RG95_9BACI</name>
<organism evidence="1 2">
    <name type="scientific">Metabacillus hrfriensis</name>
    <dbReference type="NCBI Taxonomy" id="3048891"/>
    <lineage>
        <taxon>Bacteria</taxon>
        <taxon>Bacillati</taxon>
        <taxon>Bacillota</taxon>
        <taxon>Bacilli</taxon>
        <taxon>Bacillales</taxon>
        <taxon>Bacillaceae</taxon>
        <taxon>Metabacillus</taxon>
    </lineage>
</organism>
<evidence type="ECO:0000313" key="2">
    <source>
        <dbReference type="Proteomes" id="UP001226091"/>
    </source>
</evidence>
<keyword evidence="2" id="KW-1185">Reference proteome</keyword>
<accession>A0ACD4RG95</accession>
<dbReference type="Proteomes" id="UP001226091">
    <property type="component" value="Chromosome"/>
</dbReference>
<proteinExistence type="predicted"/>
<evidence type="ECO:0000313" key="1">
    <source>
        <dbReference type="EMBL" id="WHZ59555.1"/>
    </source>
</evidence>
<gene>
    <name evidence="1" type="ORF">QLQ22_09580</name>
</gene>
<reference evidence="2" key="1">
    <citation type="journal article" date="2025" name="Aquaculture">
        <title>Assessment of the bioflocculant production and safety properties of Metabacillus hrfriensis sp. nov. based on phenotypic and whole-genome sequencing analysis.</title>
        <authorList>
            <person name="Zhang R."/>
            <person name="Zhao Z."/>
            <person name="Luo L."/>
            <person name="Wang S."/>
            <person name="Guo K."/>
            <person name="Xu W."/>
        </authorList>
    </citation>
    <scope>NUCLEOTIDE SEQUENCE [LARGE SCALE GENOMIC DNA]</scope>
    <source>
        <strain evidence="2">CT-WN-B3</strain>
    </source>
</reference>
<dbReference type="EMBL" id="CP126116">
    <property type="protein sequence ID" value="WHZ59555.1"/>
    <property type="molecule type" value="Genomic_DNA"/>
</dbReference>
<sequence length="156" mass="17747">MDDHNRNQPLKPTTENIAKAIYIVNRHAKTAPDPKFLYTLKKRALHKLLTEGRAKKEGLHFSNNPKNSKQQSDVLVSAGEYYFHMPPTKDDFENLPHLGSLNQTYRNPKIHLPLAKAKALLQQYVGIKEISPTGSSPKKPSPTYKKPVFKRLGESY</sequence>
<protein>
    <submittedName>
        <fullName evidence="1">YkyB family protein</fullName>
    </submittedName>
</protein>